<evidence type="ECO:0000313" key="10">
    <source>
        <dbReference type="Proteomes" id="UP000276055"/>
    </source>
</evidence>
<dbReference type="Proteomes" id="UP000276055">
    <property type="component" value="Unassembled WGS sequence"/>
</dbReference>
<dbReference type="PANTHER" id="PTHR11552:SF147">
    <property type="entry name" value="CHOLINE DEHYDROGENASE, MITOCHONDRIAL"/>
    <property type="match status" value="1"/>
</dbReference>
<protein>
    <submittedName>
        <fullName evidence="9">Choline dehydrogenase-like flavoprotein</fullName>
    </submittedName>
</protein>
<evidence type="ECO:0000259" key="7">
    <source>
        <dbReference type="PROSITE" id="PS00623"/>
    </source>
</evidence>
<comment type="caution">
    <text evidence="9">The sequence shown here is derived from an EMBL/GenBank/DDBJ whole genome shotgun (WGS) entry which is preliminary data.</text>
</comment>
<dbReference type="InterPro" id="IPR012132">
    <property type="entry name" value="GMC_OxRdtase"/>
</dbReference>
<comment type="cofactor">
    <cofactor evidence="1 5">
        <name>FAD</name>
        <dbReference type="ChEBI" id="CHEBI:57692"/>
    </cofactor>
</comment>
<feature type="binding site" evidence="5">
    <location>
        <begin position="93"/>
        <end position="96"/>
    </location>
    <ligand>
        <name>FAD</name>
        <dbReference type="ChEBI" id="CHEBI:57692"/>
    </ligand>
</feature>
<reference evidence="9 10" key="1">
    <citation type="submission" date="2018-10" db="EMBL/GenBank/DDBJ databases">
        <title>Genomic Encyclopedia of Type Strains, Phase IV (KMG-IV): sequencing the most valuable type-strain genomes for metagenomic binning, comparative biology and taxonomic classification.</title>
        <authorList>
            <person name="Goeker M."/>
        </authorList>
    </citation>
    <scope>NUCLEOTIDE SEQUENCE [LARGE SCALE GENOMIC DNA]</scope>
    <source>
        <strain evidence="9 10">DSM 25586</strain>
    </source>
</reference>
<evidence type="ECO:0000256" key="2">
    <source>
        <dbReference type="ARBA" id="ARBA00010790"/>
    </source>
</evidence>
<name>A0A495FKE8_9MICC</name>
<dbReference type="Gene3D" id="3.50.50.60">
    <property type="entry name" value="FAD/NAD(P)-binding domain"/>
    <property type="match status" value="1"/>
</dbReference>
<dbReference type="GO" id="GO:0050660">
    <property type="term" value="F:flavin adenine dinucleotide binding"/>
    <property type="evidence" value="ECO:0007669"/>
    <property type="project" value="InterPro"/>
</dbReference>
<proteinExistence type="inferred from homology"/>
<comment type="similarity">
    <text evidence="2 6">Belongs to the GMC oxidoreductase family.</text>
</comment>
<accession>A0A495FKE8</accession>
<evidence type="ECO:0000256" key="1">
    <source>
        <dbReference type="ARBA" id="ARBA00001974"/>
    </source>
</evidence>
<dbReference type="GO" id="GO:0016614">
    <property type="term" value="F:oxidoreductase activity, acting on CH-OH group of donors"/>
    <property type="evidence" value="ECO:0007669"/>
    <property type="project" value="InterPro"/>
</dbReference>
<organism evidence="9 10">
    <name type="scientific">Arthrobacter oryzae</name>
    <dbReference type="NCBI Taxonomy" id="409290"/>
    <lineage>
        <taxon>Bacteria</taxon>
        <taxon>Bacillati</taxon>
        <taxon>Actinomycetota</taxon>
        <taxon>Actinomycetes</taxon>
        <taxon>Micrococcales</taxon>
        <taxon>Micrococcaceae</taxon>
        <taxon>Arthrobacter</taxon>
    </lineage>
</organism>
<keyword evidence="3 6" id="KW-0285">Flavoprotein</keyword>
<dbReference type="InterPro" id="IPR036188">
    <property type="entry name" value="FAD/NAD-bd_sf"/>
</dbReference>
<feature type="binding site" evidence="5">
    <location>
        <position position="221"/>
    </location>
    <ligand>
        <name>FAD</name>
        <dbReference type="ChEBI" id="CHEBI:57692"/>
    </ligand>
</feature>
<dbReference type="OrthoDB" id="9785276at2"/>
<feature type="domain" description="Glucose-methanol-choline oxidoreductase N-terminal" evidence="8">
    <location>
        <begin position="256"/>
        <end position="270"/>
    </location>
</feature>
<dbReference type="SUPFAM" id="SSF54373">
    <property type="entry name" value="FAD-linked reductases, C-terminal domain"/>
    <property type="match status" value="1"/>
</dbReference>
<evidence type="ECO:0000256" key="5">
    <source>
        <dbReference type="PIRSR" id="PIRSR000137-2"/>
    </source>
</evidence>
<dbReference type="SUPFAM" id="SSF51905">
    <property type="entry name" value="FAD/NAD(P)-binding domain"/>
    <property type="match status" value="1"/>
</dbReference>
<dbReference type="PIRSF" id="PIRSF000137">
    <property type="entry name" value="Alcohol_oxidase"/>
    <property type="match status" value="1"/>
</dbReference>
<dbReference type="AlphaFoldDB" id="A0A495FKE8"/>
<dbReference type="PROSITE" id="PS00624">
    <property type="entry name" value="GMC_OXRED_2"/>
    <property type="match status" value="1"/>
</dbReference>
<dbReference type="PANTHER" id="PTHR11552">
    <property type="entry name" value="GLUCOSE-METHANOL-CHOLINE GMC OXIDOREDUCTASE"/>
    <property type="match status" value="1"/>
</dbReference>
<dbReference type="Gene3D" id="3.30.560.10">
    <property type="entry name" value="Glucose Oxidase, domain 3"/>
    <property type="match status" value="1"/>
</dbReference>
<evidence type="ECO:0000256" key="3">
    <source>
        <dbReference type="ARBA" id="ARBA00022630"/>
    </source>
</evidence>
<gene>
    <name evidence="9" type="ORF">C8D78_0022</name>
</gene>
<evidence type="ECO:0000256" key="4">
    <source>
        <dbReference type="ARBA" id="ARBA00022827"/>
    </source>
</evidence>
<dbReference type="Pfam" id="PF00732">
    <property type="entry name" value="GMC_oxred_N"/>
    <property type="match status" value="1"/>
</dbReference>
<feature type="domain" description="Glucose-methanol-choline oxidoreductase N-terminal" evidence="7">
    <location>
        <begin position="83"/>
        <end position="106"/>
    </location>
</feature>
<dbReference type="InterPro" id="IPR000172">
    <property type="entry name" value="GMC_OxRdtase_N"/>
</dbReference>
<evidence type="ECO:0000313" key="9">
    <source>
        <dbReference type="EMBL" id="RKR29714.1"/>
    </source>
</evidence>
<evidence type="ECO:0000256" key="6">
    <source>
        <dbReference type="RuleBase" id="RU003968"/>
    </source>
</evidence>
<evidence type="ECO:0000259" key="8">
    <source>
        <dbReference type="PROSITE" id="PS00624"/>
    </source>
</evidence>
<dbReference type="PROSITE" id="PS00623">
    <property type="entry name" value="GMC_OXRED_1"/>
    <property type="match status" value="1"/>
</dbReference>
<dbReference type="Pfam" id="PF05199">
    <property type="entry name" value="GMC_oxred_C"/>
    <property type="match status" value="1"/>
</dbReference>
<dbReference type="EMBL" id="RBIR01000001">
    <property type="protein sequence ID" value="RKR29714.1"/>
    <property type="molecule type" value="Genomic_DNA"/>
</dbReference>
<keyword evidence="4 5" id="KW-0274">FAD</keyword>
<sequence>MPNDAAFDYVIAGGGTGGSVLAGRLSEDPSVSVLLLEAGRSDRHPFIHMPAGFPRLKGGPYQWAYQSIPQKHSNGRSIPLPQGRGLGGGGSINSQVFTRGVDEDYDGWVADYGCEGWSAAEISKYFVRSESNSRLSGPRHGTQGPLGVSDPRSPHTLSAAFVQAGQEFGLPFNSDFNGAKQLGVGFYQTTTRNGRRCSAAVAYLKPARKRPNLAVRVNVTVSKVVIKNGRAVGVQAIEGGVERTYSARREVIVASGAFGSPKLLQLSGIGDPADLAAAGIELRHALPGVGKNLQDHLDLDIIYELKDDHSLDRFNRVRPATVLAGLEYLAFRSGPFASNLVEAGGFSHANKDEKTPDLQFHFLPAARSEPGIVSLLPGFGATLNSYFLRPRSRGTVRAASSDPTAAPFIDPNFLADDYDLEITIAGVQQSRQIMEQPSMGAFIRKEHIGDGSPVTTRDEYVKFVRSFGRTSYHPVGTCAMGTADNSVVSPRLKVHGIEGLRVADSSIMPRLISANTQAPTIMIAEKAVDMILEDAAALTAGVGRFASPSRAPDPV</sequence>
<dbReference type="RefSeq" id="WP_120949885.1">
    <property type="nucleotide sequence ID" value="NZ_RBIR01000001.1"/>
</dbReference>
<dbReference type="InterPro" id="IPR007867">
    <property type="entry name" value="GMC_OxRtase_C"/>
</dbReference>